<dbReference type="SUPFAM" id="SSF52058">
    <property type="entry name" value="L domain-like"/>
    <property type="match status" value="1"/>
</dbReference>
<organism evidence="3 4">
    <name type="scientific">Linum trigynum</name>
    <dbReference type="NCBI Taxonomy" id="586398"/>
    <lineage>
        <taxon>Eukaryota</taxon>
        <taxon>Viridiplantae</taxon>
        <taxon>Streptophyta</taxon>
        <taxon>Embryophyta</taxon>
        <taxon>Tracheophyta</taxon>
        <taxon>Spermatophyta</taxon>
        <taxon>Magnoliopsida</taxon>
        <taxon>eudicotyledons</taxon>
        <taxon>Gunneridae</taxon>
        <taxon>Pentapetalae</taxon>
        <taxon>rosids</taxon>
        <taxon>fabids</taxon>
        <taxon>Malpighiales</taxon>
        <taxon>Linaceae</taxon>
        <taxon>Linum</taxon>
    </lineage>
</organism>
<proteinExistence type="predicted"/>
<gene>
    <name evidence="3" type="ORF">LTRI10_LOCUS28908</name>
</gene>
<evidence type="ECO:0000313" key="4">
    <source>
        <dbReference type="Proteomes" id="UP001497516"/>
    </source>
</evidence>
<evidence type="ECO:0000256" key="2">
    <source>
        <dbReference type="SAM" id="SignalP"/>
    </source>
</evidence>
<feature type="signal peptide" evidence="2">
    <location>
        <begin position="1"/>
        <end position="29"/>
    </location>
</feature>
<protein>
    <submittedName>
        <fullName evidence="3">Uncharacterized protein</fullName>
    </submittedName>
</protein>
<dbReference type="Gene3D" id="3.80.10.10">
    <property type="entry name" value="Ribonuclease Inhibitor"/>
    <property type="match status" value="1"/>
</dbReference>
<keyword evidence="1 2" id="KW-0732">Signal</keyword>
<dbReference type="InterPro" id="IPR032675">
    <property type="entry name" value="LRR_dom_sf"/>
</dbReference>
<feature type="chain" id="PRO_5043348586" evidence="2">
    <location>
        <begin position="30"/>
        <end position="231"/>
    </location>
</feature>
<evidence type="ECO:0000256" key="1">
    <source>
        <dbReference type="ARBA" id="ARBA00022729"/>
    </source>
</evidence>
<keyword evidence="4" id="KW-1185">Reference proteome</keyword>
<reference evidence="3 4" key="1">
    <citation type="submission" date="2024-04" db="EMBL/GenBank/DDBJ databases">
        <authorList>
            <person name="Fracassetti M."/>
        </authorList>
    </citation>
    <scope>NUCLEOTIDE SEQUENCE [LARGE SCALE GENOMIC DNA]</scope>
</reference>
<name>A0AAV2EPS0_9ROSI</name>
<sequence length="231" mass="24893">MQPCGCCRGILTTNLLLLLHHHLLNNADAAASKGRALLEFKSGISVDTTGILSTWLPTTNHYTDWEGDPAGSRPYSSSLSLLENLVITGTNHIAGNIPGTISNLTRLNQLIIEDSSIAGPIPPSLGSLRRLASVSLAGNRLDDSIIFHLHCGFSLASSFSAYLEIPSREPSPLLDHPVLHRCSLSISAKIRFPEESLPPSQTSPFSTSRIIVSQAGSRRLCSPYRVSETSR</sequence>
<dbReference type="InterPro" id="IPR053211">
    <property type="entry name" value="DNA_repair-toleration"/>
</dbReference>
<dbReference type="EMBL" id="OZ034818">
    <property type="protein sequence ID" value="CAL1387956.1"/>
    <property type="molecule type" value="Genomic_DNA"/>
</dbReference>
<dbReference type="PANTHER" id="PTHR48060">
    <property type="entry name" value="DNA DAMAGE-REPAIR/TOLERATION PROTEIN DRT100"/>
    <property type="match status" value="1"/>
</dbReference>
<dbReference type="PANTHER" id="PTHR48060:SF7">
    <property type="entry name" value="DNA DAMAGE-REPAIR_TOLERATION PROTEIN DRT100"/>
    <property type="match status" value="1"/>
</dbReference>
<dbReference type="Proteomes" id="UP001497516">
    <property type="component" value="Chromosome 5"/>
</dbReference>
<evidence type="ECO:0000313" key="3">
    <source>
        <dbReference type="EMBL" id="CAL1387956.1"/>
    </source>
</evidence>
<accession>A0AAV2EPS0</accession>
<dbReference type="AlphaFoldDB" id="A0AAV2EPS0"/>